<feature type="compositionally biased region" description="Gly residues" evidence="1">
    <location>
        <begin position="176"/>
        <end position="199"/>
    </location>
</feature>
<keyword evidence="3" id="KW-1185">Reference proteome</keyword>
<feature type="compositionally biased region" description="Low complexity" evidence="1">
    <location>
        <begin position="155"/>
        <end position="164"/>
    </location>
</feature>
<protein>
    <submittedName>
        <fullName evidence="2">Uncharacterized protein</fullName>
    </submittedName>
</protein>
<reference evidence="2" key="1">
    <citation type="submission" date="2023-03" db="EMBL/GenBank/DDBJ databases">
        <title>Massive genome expansion in bonnet fungi (Mycena s.s.) driven by repeated elements and novel gene families across ecological guilds.</title>
        <authorList>
            <consortium name="Lawrence Berkeley National Laboratory"/>
            <person name="Harder C.B."/>
            <person name="Miyauchi S."/>
            <person name="Viragh M."/>
            <person name="Kuo A."/>
            <person name="Thoen E."/>
            <person name="Andreopoulos B."/>
            <person name="Lu D."/>
            <person name="Skrede I."/>
            <person name="Drula E."/>
            <person name="Henrissat B."/>
            <person name="Morin E."/>
            <person name="Kohler A."/>
            <person name="Barry K."/>
            <person name="LaButti K."/>
            <person name="Morin E."/>
            <person name="Salamov A."/>
            <person name="Lipzen A."/>
            <person name="Mereny Z."/>
            <person name="Hegedus B."/>
            <person name="Baldrian P."/>
            <person name="Stursova M."/>
            <person name="Weitz H."/>
            <person name="Taylor A."/>
            <person name="Grigoriev I.V."/>
            <person name="Nagy L.G."/>
            <person name="Martin F."/>
            <person name="Kauserud H."/>
        </authorList>
    </citation>
    <scope>NUCLEOTIDE SEQUENCE</scope>
    <source>
        <strain evidence="2">CBHHK067</strain>
    </source>
</reference>
<gene>
    <name evidence="2" type="ORF">B0H17DRAFT_526292</name>
</gene>
<name>A0AAD7GY33_MYCRO</name>
<dbReference type="Proteomes" id="UP001221757">
    <property type="component" value="Unassembled WGS sequence"/>
</dbReference>
<comment type="caution">
    <text evidence="2">The sequence shown here is derived from an EMBL/GenBank/DDBJ whole genome shotgun (WGS) entry which is preliminary data.</text>
</comment>
<sequence>MVLAMLKATKSASVETWADCRVKERVREFRESAQVHLSCGGLIRFQLVNRSSQPSEAVYRRQRSLLHTSALNLSASPIMYNNGGYGAPPGPPGFPSPDGGGYNPGYGAPPGPPPSGYGPPAGPPPSGYGTPPPFPGSSPYGPPSGPPPPIARGSYPGQQYHQQHQPPPQHHHQQGGYPGQQGGYPGQQGGYPGQQGGGYPEQFAPPSGPPPFGQSPSYAHRLGLLRCRR</sequence>
<dbReference type="AlphaFoldDB" id="A0AAD7GY33"/>
<evidence type="ECO:0000313" key="3">
    <source>
        <dbReference type="Proteomes" id="UP001221757"/>
    </source>
</evidence>
<proteinExistence type="predicted"/>
<feature type="compositionally biased region" description="Pro residues" evidence="1">
    <location>
        <begin position="107"/>
        <end position="150"/>
    </location>
</feature>
<evidence type="ECO:0000256" key="1">
    <source>
        <dbReference type="SAM" id="MobiDB-lite"/>
    </source>
</evidence>
<dbReference type="EMBL" id="JARKIE010000005">
    <property type="protein sequence ID" value="KAJ7707665.1"/>
    <property type="molecule type" value="Genomic_DNA"/>
</dbReference>
<feature type="region of interest" description="Disordered" evidence="1">
    <location>
        <begin position="89"/>
        <end position="229"/>
    </location>
</feature>
<evidence type="ECO:0000313" key="2">
    <source>
        <dbReference type="EMBL" id="KAJ7707665.1"/>
    </source>
</evidence>
<organism evidence="2 3">
    <name type="scientific">Mycena rosella</name>
    <name type="common">Pink bonnet</name>
    <name type="synonym">Agaricus rosellus</name>
    <dbReference type="NCBI Taxonomy" id="1033263"/>
    <lineage>
        <taxon>Eukaryota</taxon>
        <taxon>Fungi</taxon>
        <taxon>Dikarya</taxon>
        <taxon>Basidiomycota</taxon>
        <taxon>Agaricomycotina</taxon>
        <taxon>Agaricomycetes</taxon>
        <taxon>Agaricomycetidae</taxon>
        <taxon>Agaricales</taxon>
        <taxon>Marasmiineae</taxon>
        <taxon>Mycenaceae</taxon>
        <taxon>Mycena</taxon>
    </lineage>
</organism>
<accession>A0AAD7GY33</accession>